<keyword evidence="1" id="KW-0175">Coiled coil</keyword>
<feature type="compositionally biased region" description="Low complexity" evidence="2">
    <location>
        <begin position="248"/>
        <end position="263"/>
    </location>
</feature>
<evidence type="ECO:0000313" key="4">
    <source>
        <dbReference type="EMBL" id="GHI27638.1"/>
    </source>
</evidence>
<accession>A0ABQ3PRJ3</accession>
<gene>
    <name evidence="4" type="ORF">Shyd_90090</name>
</gene>
<feature type="region of interest" description="Disordered" evidence="2">
    <location>
        <begin position="869"/>
        <end position="898"/>
    </location>
</feature>
<feature type="compositionally biased region" description="Basic and acidic residues" evidence="2">
    <location>
        <begin position="885"/>
        <end position="898"/>
    </location>
</feature>
<feature type="transmembrane region" description="Helical" evidence="3">
    <location>
        <begin position="737"/>
        <end position="755"/>
    </location>
</feature>
<feature type="compositionally biased region" description="Low complexity" evidence="2">
    <location>
        <begin position="155"/>
        <end position="166"/>
    </location>
</feature>
<organism evidence="4 5">
    <name type="scientific">Streptomyces hydrogenans</name>
    <dbReference type="NCBI Taxonomy" id="1873719"/>
    <lineage>
        <taxon>Bacteria</taxon>
        <taxon>Bacillati</taxon>
        <taxon>Actinomycetota</taxon>
        <taxon>Actinomycetes</taxon>
        <taxon>Kitasatosporales</taxon>
        <taxon>Streptomycetaceae</taxon>
        <taxon>Streptomyces</taxon>
    </lineage>
</organism>
<feature type="region of interest" description="Disordered" evidence="2">
    <location>
        <begin position="185"/>
        <end position="332"/>
    </location>
</feature>
<keyword evidence="3" id="KW-1133">Transmembrane helix</keyword>
<protein>
    <submittedName>
        <fullName evidence="4">Uncharacterized protein</fullName>
    </submittedName>
</protein>
<feature type="compositionally biased region" description="Basic and acidic residues" evidence="2">
    <location>
        <begin position="306"/>
        <end position="318"/>
    </location>
</feature>
<dbReference type="EMBL" id="BNDW01000117">
    <property type="protein sequence ID" value="GHI27638.1"/>
    <property type="molecule type" value="Genomic_DNA"/>
</dbReference>
<keyword evidence="3" id="KW-0812">Transmembrane</keyword>
<feature type="compositionally biased region" description="Basic and acidic residues" evidence="2">
    <location>
        <begin position="10"/>
        <end position="19"/>
    </location>
</feature>
<keyword evidence="5" id="KW-1185">Reference proteome</keyword>
<dbReference type="Proteomes" id="UP001052739">
    <property type="component" value="Unassembled WGS sequence"/>
</dbReference>
<evidence type="ECO:0000313" key="5">
    <source>
        <dbReference type="Proteomes" id="UP001052739"/>
    </source>
</evidence>
<name>A0ABQ3PRJ3_9ACTN</name>
<feature type="coiled-coil region" evidence="1">
    <location>
        <begin position="547"/>
        <end position="574"/>
    </location>
</feature>
<proteinExistence type="predicted"/>
<feature type="compositionally biased region" description="Basic and acidic residues" evidence="2">
    <location>
        <begin position="47"/>
        <end position="56"/>
    </location>
</feature>
<comment type="caution">
    <text evidence="4">The sequence shown here is derived from an EMBL/GenBank/DDBJ whole genome shotgun (WGS) entry which is preliminary data.</text>
</comment>
<feature type="transmembrane region" description="Helical" evidence="3">
    <location>
        <begin position="810"/>
        <end position="832"/>
    </location>
</feature>
<reference evidence="4" key="1">
    <citation type="submission" date="2024-05" db="EMBL/GenBank/DDBJ databases">
        <title>Whole genome shotgun sequence of Streptomyces hydrogenans NBRC 13475.</title>
        <authorList>
            <person name="Komaki H."/>
            <person name="Tamura T."/>
        </authorList>
    </citation>
    <scope>NUCLEOTIDE SEQUENCE</scope>
    <source>
        <strain evidence="4">NBRC 13475</strain>
    </source>
</reference>
<feature type="compositionally biased region" description="Basic and acidic residues" evidence="2">
    <location>
        <begin position="190"/>
        <end position="227"/>
    </location>
</feature>
<evidence type="ECO:0000256" key="3">
    <source>
        <dbReference type="SAM" id="Phobius"/>
    </source>
</evidence>
<feature type="region of interest" description="Disordered" evidence="2">
    <location>
        <begin position="122"/>
        <end position="167"/>
    </location>
</feature>
<feature type="compositionally biased region" description="Low complexity" evidence="2">
    <location>
        <begin position="127"/>
        <end position="145"/>
    </location>
</feature>
<evidence type="ECO:0000256" key="1">
    <source>
        <dbReference type="SAM" id="Coils"/>
    </source>
</evidence>
<evidence type="ECO:0000256" key="2">
    <source>
        <dbReference type="SAM" id="MobiDB-lite"/>
    </source>
</evidence>
<sequence>MIGRPPGQRELPEGARESAPRGTPAALLAGRTGGQPGRAATATGRGRMKEVPEKKPTGRTQADTPAPAPAPGLSPHSVQRLQGAVGNAAVARLVAQRYTAPVKTPANAAPGFRRVGADVAAKKRTMAAHAPAAAESKSAQDAAVAPPDDKEAQGKAANAEKMNAAKPGEFDKAAFVAAVDKAIEAQAPKNLDEADKFSKSGKADKVKDEVDGKVTDGKNTSAKDIETTTKAPPDTSAAKDKPVTPMTPDNAPGNPGAPSAADAIPEKQPPAVTDFSQGPAENDKAMADAEVTEEQLAKGNEPEFDDALKAKKTAETDSAKAPGKAHTAEDQQLATAKAGAAAAGAQAMNTLTATRAAAGKAVDGGKGETKSKDERKRAEVTAKLQKVFDATKKDVETTLTGLDQKVDTAFTTGEKSARDAFTADHKARMKKYKDKRYGGFLGKGRWLKDKFAGMPQEANDLYQESRKLYVARMRTVISSVADMIGVELGRAKTRIAQGRSDLKAEVDKLPADLKSFGEEAQQDFAGKFEDLEASVDEKSQQLVQDLANKYTAALNAVDEEIKKLQEANKGLIDKAKDAIVGVIKTINELKNLLLGILAKAASAIMKIIKDPIGFLGNLVKAVGAGLNLFVANIGDHLKKGLVSWLLGTATKAGLEIPERFDLRGIITLITSLLGLTWDNIRTRITRKGVPEEAMTAVETSVPVAQSLAKEGPAGAVKEIEAEAGDLKSTILSKLTEYLVPTVIIAGVTWILSLLNPASAFVRAVKGIIDIVTFVVNQGAQIADFVNAVLDAVIEIANGGAAGVPKMVETALAASIPLLIGFLAALLGIGNLANKVKSVFQAVSKPVNRAIDKIVDFIAKKGRALWQKLKGKSGKPSDAVKGSQRKGADPKSAEGDKSDRLKRAVAEAEALMDGRQRLGAILNARLGLIKRKHRLAELRASRIGESYTWKIFAKVNPEAEFRVFSLPDEARDLRAAIGRRLEELPSAKYHGERFLPEVKRIVDEMPEVKRSKGEGFELLWEPMSEDICILFVVINGKSVDPSPIGYVHWLRDYMNMGREEEGHQQDVWVDLPDAKFSYVHDLDGQKVPRYVVRNTTEVDRGNIKSGNGIPKSKVKGTVDEAMHVNGSNKGSPWVSATTVPSGDVRNPHGEMFGKKKERIEIDLAYINSNNLRNLTTVESHQKYLLKKNTSSDRAVRAVRDTIRTQEVLIFGAIPKAAIQDLSEEKIDEARADYKRSRGVYFGKGDGILKVMPGEGE</sequence>
<feature type="region of interest" description="Disordered" evidence="2">
    <location>
        <begin position="1"/>
        <end position="81"/>
    </location>
</feature>
<keyword evidence="3" id="KW-0472">Membrane</keyword>